<feature type="transmembrane region" description="Helical" evidence="5">
    <location>
        <begin position="87"/>
        <end position="120"/>
    </location>
</feature>
<feature type="transmembrane region" description="Helical" evidence="5">
    <location>
        <begin position="154"/>
        <end position="171"/>
    </location>
</feature>
<evidence type="ECO:0000256" key="1">
    <source>
        <dbReference type="ARBA" id="ARBA00004141"/>
    </source>
</evidence>
<accession>A0A510HMR3</accession>
<reference evidence="7" key="1">
    <citation type="journal article" date="2019" name="Microbiol. Resour. Announc.">
        <title>Complete Genome Sequence of Rubrobacter xylanophilus Strain AA3-22, Isolated from Arima Onsen in Japan.</title>
        <authorList>
            <person name="Tomariguchi N."/>
            <person name="Miyazaki K."/>
        </authorList>
    </citation>
    <scope>NUCLEOTIDE SEQUENCE [LARGE SCALE GENOMIC DNA]</scope>
    <source>
        <strain evidence="7">AA3-22</strain>
    </source>
</reference>
<evidence type="ECO:0000256" key="4">
    <source>
        <dbReference type="ARBA" id="ARBA00023136"/>
    </source>
</evidence>
<evidence type="ECO:0000256" key="3">
    <source>
        <dbReference type="ARBA" id="ARBA00022989"/>
    </source>
</evidence>
<dbReference type="GO" id="GO:0016020">
    <property type="term" value="C:membrane"/>
    <property type="evidence" value="ECO:0007669"/>
    <property type="project" value="UniProtKB-SubCell"/>
</dbReference>
<sequence length="378" mass="40215">MGPVVAETKTADAVRILRRRLAEGGRRLRVHGWAVVQTSVAAGLAYFLAAFVLGNDQPFFAPIAAVISLGLTIGQRGRRAFETSLGVALGLVVADLLVLAIGTGPLQITAVVALAMAAALMIGERTLLVNQAAISAILVIVLQSPEGSFSPDRLINALVGGGVALAINYLFPVDPERMVRRSARPILQELAGLLEEIAQALESGDRERAERALLKAREIDDRVRGFEEALAAGYETARLSPTRRRALRHLELYAGARTRIDLAVINTRVLARGAANALRRGDRVPAGLPEAVRELARSVRALAGYLEGDAEPDEARRHALRAAREATAILRERHDLAASVLVGQVRSEAVDILRSTGMDQASALAALEEAAGRASEVG</sequence>
<feature type="transmembrane region" description="Helical" evidence="5">
    <location>
        <begin position="126"/>
        <end position="142"/>
    </location>
</feature>
<dbReference type="AlphaFoldDB" id="A0A510HMR3"/>
<feature type="transmembrane region" description="Helical" evidence="5">
    <location>
        <begin position="28"/>
        <end position="53"/>
    </location>
</feature>
<dbReference type="InterPro" id="IPR049453">
    <property type="entry name" value="Memb_transporter_dom"/>
</dbReference>
<keyword evidence="4 5" id="KW-0472">Membrane</keyword>
<protein>
    <recommendedName>
        <fullName evidence="6">Integral membrane bound transporter domain-containing protein</fullName>
    </recommendedName>
</protein>
<name>A0A510HMR3_9ACTN</name>
<keyword evidence="2 5" id="KW-0812">Transmembrane</keyword>
<evidence type="ECO:0000256" key="5">
    <source>
        <dbReference type="SAM" id="Phobius"/>
    </source>
</evidence>
<dbReference type="EMBL" id="AP019791">
    <property type="protein sequence ID" value="BBL79727.1"/>
    <property type="molecule type" value="Genomic_DNA"/>
</dbReference>
<gene>
    <name evidence="7" type="ORF">RxyAA322_15810</name>
</gene>
<evidence type="ECO:0000256" key="2">
    <source>
        <dbReference type="ARBA" id="ARBA00022692"/>
    </source>
</evidence>
<organism evidence="7 8">
    <name type="scientific">Rubrobacter xylanophilus</name>
    <dbReference type="NCBI Taxonomy" id="49319"/>
    <lineage>
        <taxon>Bacteria</taxon>
        <taxon>Bacillati</taxon>
        <taxon>Actinomycetota</taxon>
        <taxon>Rubrobacteria</taxon>
        <taxon>Rubrobacterales</taxon>
        <taxon>Rubrobacteraceae</taxon>
        <taxon>Rubrobacter</taxon>
    </lineage>
</organism>
<proteinExistence type="predicted"/>
<feature type="domain" description="Integral membrane bound transporter" evidence="6">
    <location>
        <begin position="45"/>
        <end position="167"/>
    </location>
</feature>
<keyword evidence="3 5" id="KW-1133">Transmembrane helix</keyword>
<dbReference type="Pfam" id="PF13515">
    <property type="entry name" value="FUSC_2"/>
    <property type="match status" value="1"/>
</dbReference>
<evidence type="ECO:0000259" key="6">
    <source>
        <dbReference type="Pfam" id="PF13515"/>
    </source>
</evidence>
<keyword evidence="8" id="KW-1185">Reference proteome</keyword>
<evidence type="ECO:0000313" key="8">
    <source>
        <dbReference type="Proteomes" id="UP000318065"/>
    </source>
</evidence>
<comment type="subcellular location">
    <subcellularLocation>
        <location evidence="1">Membrane</location>
        <topology evidence="1">Multi-pass membrane protein</topology>
    </subcellularLocation>
</comment>
<dbReference type="Proteomes" id="UP000318065">
    <property type="component" value="Chromosome"/>
</dbReference>
<evidence type="ECO:0000313" key="7">
    <source>
        <dbReference type="EMBL" id="BBL79727.1"/>
    </source>
</evidence>